<feature type="compositionally biased region" description="Basic and acidic residues" evidence="1">
    <location>
        <begin position="58"/>
        <end position="82"/>
    </location>
</feature>
<accession>A0ABP0NAH9</accession>
<evidence type="ECO:0000313" key="3">
    <source>
        <dbReference type="Proteomes" id="UP001642484"/>
    </source>
</evidence>
<protein>
    <submittedName>
        <fullName evidence="2">Uncharacterized protein</fullName>
    </submittedName>
</protein>
<dbReference type="Proteomes" id="UP001642484">
    <property type="component" value="Unassembled WGS sequence"/>
</dbReference>
<organism evidence="2 3">
    <name type="scientific">Durusdinium trenchii</name>
    <dbReference type="NCBI Taxonomy" id="1381693"/>
    <lineage>
        <taxon>Eukaryota</taxon>
        <taxon>Sar</taxon>
        <taxon>Alveolata</taxon>
        <taxon>Dinophyceae</taxon>
        <taxon>Suessiales</taxon>
        <taxon>Symbiodiniaceae</taxon>
        <taxon>Durusdinium</taxon>
    </lineage>
</organism>
<proteinExistence type="predicted"/>
<gene>
    <name evidence="2" type="ORF">CCMP2556_LOCUS29913</name>
</gene>
<comment type="caution">
    <text evidence="2">The sequence shown here is derived from an EMBL/GenBank/DDBJ whole genome shotgun (WGS) entry which is preliminary data.</text>
</comment>
<feature type="non-terminal residue" evidence="2">
    <location>
        <position position="147"/>
    </location>
</feature>
<evidence type="ECO:0000256" key="1">
    <source>
        <dbReference type="SAM" id="MobiDB-lite"/>
    </source>
</evidence>
<sequence length="147" mass="15649">ERFATGSLPQRLGLRAALWQGVSHHFDGEAEAFAALGASRSQAPAQGPGRLLRTPAVEPRRALDGGERSECRTEAAESERVSSHGSHASRPVSGKFRGVGVGRTLFQQGYTKTRSGRSEGVLKKNISTSAAIGFRSPRRRSAVGAPR</sequence>
<reference evidence="2 3" key="1">
    <citation type="submission" date="2024-02" db="EMBL/GenBank/DDBJ databases">
        <authorList>
            <person name="Chen Y."/>
            <person name="Shah S."/>
            <person name="Dougan E. K."/>
            <person name="Thang M."/>
            <person name="Chan C."/>
        </authorList>
    </citation>
    <scope>NUCLEOTIDE SEQUENCE [LARGE SCALE GENOMIC DNA]</scope>
</reference>
<evidence type="ECO:0000313" key="2">
    <source>
        <dbReference type="EMBL" id="CAK9060795.1"/>
    </source>
</evidence>
<name>A0ABP0NAH9_9DINO</name>
<feature type="non-terminal residue" evidence="2">
    <location>
        <position position="1"/>
    </location>
</feature>
<dbReference type="EMBL" id="CAXAMN010021559">
    <property type="protein sequence ID" value="CAK9060795.1"/>
    <property type="molecule type" value="Genomic_DNA"/>
</dbReference>
<feature type="region of interest" description="Disordered" evidence="1">
    <location>
        <begin position="38"/>
        <end position="98"/>
    </location>
</feature>
<keyword evidence="3" id="KW-1185">Reference proteome</keyword>